<evidence type="ECO:0000313" key="4">
    <source>
        <dbReference type="Proteomes" id="UP000237105"/>
    </source>
</evidence>
<gene>
    <name evidence="3" type="ORF">PanWU01x14_218140</name>
</gene>
<keyword evidence="4" id="KW-1185">Reference proteome</keyword>
<feature type="region of interest" description="Disordered" evidence="1">
    <location>
        <begin position="83"/>
        <end position="111"/>
    </location>
</feature>
<evidence type="ECO:0000313" key="3">
    <source>
        <dbReference type="EMBL" id="PON51105.1"/>
    </source>
</evidence>
<dbReference type="SUPFAM" id="SSF53098">
    <property type="entry name" value="Ribonuclease H-like"/>
    <property type="match status" value="1"/>
</dbReference>
<feature type="non-terminal residue" evidence="3">
    <location>
        <position position="1"/>
    </location>
</feature>
<evidence type="ECO:0000259" key="2">
    <source>
        <dbReference type="Pfam" id="PF05699"/>
    </source>
</evidence>
<name>A0A2P5BQR6_PARAD</name>
<feature type="domain" description="HAT C-terminal dimerisation" evidence="2">
    <location>
        <begin position="114"/>
        <end position="196"/>
    </location>
</feature>
<proteinExistence type="predicted"/>
<dbReference type="STRING" id="3476.A0A2P5BQR6"/>
<reference evidence="4" key="1">
    <citation type="submission" date="2016-06" db="EMBL/GenBank/DDBJ databases">
        <title>Parallel loss of symbiosis genes in relatives of nitrogen-fixing non-legume Parasponia.</title>
        <authorList>
            <person name="Van Velzen R."/>
            <person name="Holmer R."/>
            <person name="Bu F."/>
            <person name="Rutten L."/>
            <person name="Van Zeijl A."/>
            <person name="Liu W."/>
            <person name="Santuari L."/>
            <person name="Cao Q."/>
            <person name="Sharma T."/>
            <person name="Shen D."/>
            <person name="Roswanjaya Y."/>
            <person name="Wardhani T."/>
            <person name="Kalhor M.S."/>
            <person name="Jansen J."/>
            <person name="Van den Hoogen J."/>
            <person name="Gungor B."/>
            <person name="Hartog M."/>
            <person name="Hontelez J."/>
            <person name="Verver J."/>
            <person name="Yang W.-C."/>
            <person name="Schijlen E."/>
            <person name="Repin R."/>
            <person name="Schilthuizen M."/>
            <person name="Schranz E."/>
            <person name="Heidstra R."/>
            <person name="Miyata K."/>
            <person name="Fedorova E."/>
            <person name="Kohlen W."/>
            <person name="Bisseling T."/>
            <person name="Smit S."/>
            <person name="Geurts R."/>
        </authorList>
    </citation>
    <scope>NUCLEOTIDE SEQUENCE [LARGE SCALE GENOMIC DNA]</scope>
    <source>
        <strain evidence="4">cv. WU1-14</strain>
    </source>
</reference>
<sequence length="202" mass="23104">WFPIPLLYSFAFNLDHNGLSNLINYISTCFEINYTTEYTNARDKFFEVYSIYEATFSSNQQQYTPPQETEEQSKIKSFWSMVGSHPQGCGRDSSSTSSSSSQLLPPINPQQSSDLTQYIELDSDIDPNDENFKVLEWWHKRQPRFPVLSQLARDVLIILVSTISSESAFSTTKMIVDERRTSLAPELVEVLACVKDCEKTAK</sequence>
<protein>
    <submittedName>
        <fullName evidence="3">HAT, C-terminal dimerization domain containing protein</fullName>
    </submittedName>
</protein>
<evidence type="ECO:0000256" key="1">
    <source>
        <dbReference type="SAM" id="MobiDB-lite"/>
    </source>
</evidence>
<feature type="compositionally biased region" description="Low complexity" evidence="1">
    <location>
        <begin position="93"/>
        <end position="111"/>
    </location>
</feature>
<dbReference type="GO" id="GO:0046983">
    <property type="term" value="F:protein dimerization activity"/>
    <property type="evidence" value="ECO:0007669"/>
    <property type="project" value="InterPro"/>
</dbReference>
<dbReference type="PANTHER" id="PTHR23272">
    <property type="entry name" value="BED FINGER-RELATED"/>
    <property type="match status" value="1"/>
</dbReference>
<dbReference type="AlphaFoldDB" id="A0A2P5BQR6"/>
<dbReference type="EMBL" id="JXTB01000237">
    <property type="protein sequence ID" value="PON51105.1"/>
    <property type="molecule type" value="Genomic_DNA"/>
</dbReference>
<accession>A0A2P5BQR6</accession>
<dbReference type="InterPro" id="IPR008906">
    <property type="entry name" value="HATC_C_dom"/>
</dbReference>
<dbReference type="InterPro" id="IPR012337">
    <property type="entry name" value="RNaseH-like_sf"/>
</dbReference>
<dbReference type="Proteomes" id="UP000237105">
    <property type="component" value="Unassembled WGS sequence"/>
</dbReference>
<dbReference type="Pfam" id="PF05699">
    <property type="entry name" value="Dimer_Tnp_hAT"/>
    <property type="match status" value="1"/>
</dbReference>
<comment type="caution">
    <text evidence="3">The sequence shown here is derived from an EMBL/GenBank/DDBJ whole genome shotgun (WGS) entry which is preliminary data.</text>
</comment>
<dbReference type="OrthoDB" id="3062869at2759"/>
<organism evidence="3 4">
    <name type="scientific">Parasponia andersonii</name>
    <name type="common">Sponia andersonii</name>
    <dbReference type="NCBI Taxonomy" id="3476"/>
    <lineage>
        <taxon>Eukaryota</taxon>
        <taxon>Viridiplantae</taxon>
        <taxon>Streptophyta</taxon>
        <taxon>Embryophyta</taxon>
        <taxon>Tracheophyta</taxon>
        <taxon>Spermatophyta</taxon>
        <taxon>Magnoliopsida</taxon>
        <taxon>eudicotyledons</taxon>
        <taxon>Gunneridae</taxon>
        <taxon>Pentapetalae</taxon>
        <taxon>rosids</taxon>
        <taxon>fabids</taxon>
        <taxon>Rosales</taxon>
        <taxon>Cannabaceae</taxon>
        <taxon>Parasponia</taxon>
    </lineage>
</organism>
<dbReference type="PANTHER" id="PTHR23272:SF104">
    <property type="entry name" value="HAT FAMILY DIMERISATION DOMAIN CONTAINING PROTEIN, EXPRESSED"/>
    <property type="match status" value="1"/>
</dbReference>